<accession>A0ABW4JS38</accession>
<evidence type="ECO:0000259" key="5">
    <source>
        <dbReference type="PROSITE" id="PS50893"/>
    </source>
</evidence>
<evidence type="ECO:0000256" key="4">
    <source>
        <dbReference type="ARBA" id="ARBA00022840"/>
    </source>
</evidence>
<dbReference type="PANTHER" id="PTHR43423">
    <property type="entry name" value="ABC TRANSPORTER I FAMILY MEMBER 17"/>
    <property type="match status" value="1"/>
</dbReference>
<keyword evidence="3" id="KW-0547">Nucleotide-binding</keyword>
<dbReference type="RefSeq" id="WP_149892065.1">
    <property type="nucleotide sequence ID" value="NZ_JBHUFA010000001.1"/>
</dbReference>
<dbReference type="SUPFAM" id="SSF52540">
    <property type="entry name" value="P-loop containing nucleoside triphosphate hydrolases"/>
    <property type="match status" value="1"/>
</dbReference>
<comment type="similarity">
    <text evidence="1">Belongs to the ABC transporter superfamily.</text>
</comment>
<name>A0ABW4JS38_9HYPH</name>
<proteinExistence type="inferred from homology"/>
<dbReference type="Gene3D" id="3.40.50.300">
    <property type="entry name" value="P-loop containing nucleotide triphosphate hydrolases"/>
    <property type="match status" value="1"/>
</dbReference>
<dbReference type="InterPro" id="IPR027417">
    <property type="entry name" value="P-loop_NTPase"/>
</dbReference>
<dbReference type="InterPro" id="IPR003439">
    <property type="entry name" value="ABC_transporter-like_ATP-bd"/>
</dbReference>
<sequence length="260" mass="28202">MSDVLETPASVTARSLRRSGRSPMPLRVEGLTLTLEGTLVLNDIDLALADDGVTAILGPNGAGKSLLLRCLHGLVTPTRGTILWHHEGRDHAPDLAIRKAQALVAQKPVLLRRSVLANLKFVAGLRRPRPSTDDLMQALREVRLEHLARQNARTLSGGEQQRLALARALLHDPRVLLLDEPSANLDPASTLLIETAIRAARAAGTKVLLITHDMAQARRLADDVVFLHKGRIVEHTSAAAFFDRPSSAEAEAYVKGDILL</sequence>
<dbReference type="EMBL" id="JBHUFA010000001">
    <property type="protein sequence ID" value="MFD1694036.1"/>
    <property type="molecule type" value="Genomic_DNA"/>
</dbReference>
<dbReference type="PANTHER" id="PTHR43423:SF1">
    <property type="entry name" value="ABC TRANSPORTER I FAMILY MEMBER 17"/>
    <property type="match status" value="1"/>
</dbReference>
<dbReference type="Pfam" id="PF00005">
    <property type="entry name" value="ABC_tran"/>
    <property type="match status" value="1"/>
</dbReference>
<keyword evidence="4 6" id="KW-0067">ATP-binding</keyword>
<evidence type="ECO:0000313" key="6">
    <source>
        <dbReference type="EMBL" id="MFD1694036.1"/>
    </source>
</evidence>
<evidence type="ECO:0000256" key="3">
    <source>
        <dbReference type="ARBA" id="ARBA00022741"/>
    </source>
</evidence>
<gene>
    <name evidence="6" type="ORF">ACFSC7_00765</name>
</gene>
<organism evidence="6 7">
    <name type="scientific">Roseibium aestuarii</name>
    <dbReference type="NCBI Taxonomy" id="2600299"/>
    <lineage>
        <taxon>Bacteria</taxon>
        <taxon>Pseudomonadati</taxon>
        <taxon>Pseudomonadota</taxon>
        <taxon>Alphaproteobacteria</taxon>
        <taxon>Hyphomicrobiales</taxon>
        <taxon>Stappiaceae</taxon>
        <taxon>Roseibium</taxon>
    </lineage>
</organism>
<evidence type="ECO:0000256" key="2">
    <source>
        <dbReference type="ARBA" id="ARBA00022448"/>
    </source>
</evidence>
<keyword evidence="7" id="KW-1185">Reference proteome</keyword>
<reference evidence="7" key="1">
    <citation type="journal article" date="2019" name="Int. J. Syst. Evol. Microbiol.">
        <title>The Global Catalogue of Microorganisms (GCM) 10K type strain sequencing project: providing services to taxonomists for standard genome sequencing and annotation.</title>
        <authorList>
            <consortium name="The Broad Institute Genomics Platform"/>
            <consortium name="The Broad Institute Genome Sequencing Center for Infectious Disease"/>
            <person name="Wu L."/>
            <person name="Ma J."/>
        </authorList>
    </citation>
    <scope>NUCLEOTIDE SEQUENCE [LARGE SCALE GENOMIC DNA]</scope>
    <source>
        <strain evidence="7">JCM 3369</strain>
    </source>
</reference>
<dbReference type="GO" id="GO:0005524">
    <property type="term" value="F:ATP binding"/>
    <property type="evidence" value="ECO:0007669"/>
    <property type="project" value="UniProtKB-KW"/>
</dbReference>
<comment type="caution">
    <text evidence="6">The sequence shown here is derived from an EMBL/GenBank/DDBJ whole genome shotgun (WGS) entry which is preliminary data.</text>
</comment>
<dbReference type="SMART" id="SM00382">
    <property type="entry name" value="AAA"/>
    <property type="match status" value="1"/>
</dbReference>
<dbReference type="PROSITE" id="PS50893">
    <property type="entry name" value="ABC_TRANSPORTER_2"/>
    <property type="match status" value="1"/>
</dbReference>
<evidence type="ECO:0000313" key="7">
    <source>
        <dbReference type="Proteomes" id="UP001597327"/>
    </source>
</evidence>
<keyword evidence="2" id="KW-0813">Transport</keyword>
<feature type="domain" description="ABC transporter" evidence="5">
    <location>
        <begin position="26"/>
        <end position="254"/>
    </location>
</feature>
<evidence type="ECO:0000256" key="1">
    <source>
        <dbReference type="ARBA" id="ARBA00005417"/>
    </source>
</evidence>
<dbReference type="InterPro" id="IPR017871">
    <property type="entry name" value="ABC_transporter-like_CS"/>
</dbReference>
<dbReference type="Proteomes" id="UP001597327">
    <property type="component" value="Unassembled WGS sequence"/>
</dbReference>
<dbReference type="InterPro" id="IPR003593">
    <property type="entry name" value="AAA+_ATPase"/>
</dbReference>
<protein>
    <submittedName>
        <fullName evidence="6">ATP-binding cassette domain-containing protein</fullName>
    </submittedName>
</protein>
<dbReference type="PROSITE" id="PS00211">
    <property type="entry name" value="ABC_TRANSPORTER_1"/>
    <property type="match status" value="1"/>
</dbReference>